<name>A0AAD6WQK8_9AGAR</name>
<keyword evidence="1" id="KW-1133">Transmembrane helix</keyword>
<evidence type="ECO:0000313" key="3">
    <source>
        <dbReference type="Proteomes" id="UP001218188"/>
    </source>
</evidence>
<sequence length="177" mass="19721">MHEISLQLIFALIPTSISCYIPFCLEILLGVLRRMPAASIQWPESREECQTYNDLIIARHPRLTGAFASIDGLNLACQTSADKEIENATYNGWICKHFVSSVLVFSPKGTVIAAKLNAPDTAFPRSVKQIDGKIRAPIKSGQKMRGTADKIQERLAFDHELLSYRQSAEWGMRGLQG</sequence>
<feature type="transmembrane region" description="Helical" evidence="1">
    <location>
        <begin position="6"/>
        <end position="32"/>
    </location>
</feature>
<dbReference type="AlphaFoldDB" id="A0AAD6WQK8"/>
<gene>
    <name evidence="2" type="ORF">C8F04DRAFT_1145714</name>
</gene>
<evidence type="ECO:0000313" key="2">
    <source>
        <dbReference type="EMBL" id="KAJ7020031.1"/>
    </source>
</evidence>
<proteinExistence type="predicted"/>
<reference evidence="2" key="1">
    <citation type="submission" date="2023-03" db="EMBL/GenBank/DDBJ databases">
        <title>Massive genome expansion in bonnet fungi (Mycena s.s.) driven by repeated elements and novel gene families across ecological guilds.</title>
        <authorList>
            <consortium name="Lawrence Berkeley National Laboratory"/>
            <person name="Harder C.B."/>
            <person name="Miyauchi S."/>
            <person name="Viragh M."/>
            <person name="Kuo A."/>
            <person name="Thoen E."/>
            <person name="Andreopoulos B."/>
            <person name="Lu D."/>
            <person name="Skrede I."/>
            <person name="Drula E."/>
            <person name="Henrissat B."/>
            <person name="Morin E."/>
            <person name="Kohler A."/>
            <person name="Barry K."/>
            <person name="LaButti K."/>
            <person name="Morin E."/>
            <person name="Salamov A."/>
            <person name="Lipzen A."/>
            <person name="Mereny Z."/>
            <person name="Hegedus B."/>
            <person name="Baldrian P."/>
            <person name="Stursova M."/>
            <person name="Weitz H."/>
            <person name="Taylor A."/>
            <person name="Grigoriev I.V."/>
            <person name="Nagy L.G."/>
            <person name="Martin F."/>
            <person name="Kauserud H."/>
        </authorList>
    </citation>
    <scope>NUCLEOTIDE SEQUENCE</scope>
    <source>
        <strain evidence="2">CBHHK200</strain>
    </source>
</reference>
<dbReference type="EMBL" id="JARJCM010000276">
    <property type="protein sequence ID" value="KAJ7020031.1"/>
    <property type="molecule type" value="Genomic_DNA"/>
</dbReference>
<accession>A0AAD6WQK8</accession>
<dbReference type="PANTHER" id="PTHR48471:SF1">
    <property type="entry name" value="DDE TNP4 DOMAIN-CONTAINING PROTEIN"/>
    <property type="match status" value="1"/>
</dbReference>
<dbReference type="Proteomes" id="UP001218188">
    <property type="component" value="Unassembled WGS sequence"/>
</dbReference>
<comment type="caution">
    <text evidence="2">The sequence shown here is derived from an EMBL/GenBank/DDBJ whole genome shotgun (WGS) entry which is preliminary data.</text>
</comment>
<keyword evidence="1" id="KW-0812">Transmembrane</keyword>
<organism evidence="2 3">
    <name type="scientific">Mycena alexandri</name>
    <dbReference type="NCBI Taxonomy" id="1745969"/>
    <lineage>
        <taxon>Eukaryota</taxon>
        <taxon>Fungi</taxon>
        <taxon>Dikarya</taxon>
        <taxon>Basidiomycota</taxon>
        <taxon>Agaricomycotina</taxon>
        <taxon>Agaricomycetes</taxon>
        <taxon>Agaricomycetidae</taxon>
        <taxon>Agaricales</taxon>
        <taxon>Marasmiineae</taxon>
        <taxon>Mycenaceae</taxon>
        <taxon>Mycena</taxon>
    </lineage>
</organism>
<keyword evidence="1" id="KW-0472">Membrane</keyword>
<protein>
    <submittedName>
        <fullName evidence="2">Uncharacterized protein</fullName>
    </submittedName>
</protein>
<dbReference type="PANTHER" id="PTHR48471">
    <property type="entry name" value="DDE TNP4 DOMAIN-CONTAINING PROTEIN"/>
    <property type="match status" value="1"/>
</dbReference>
<feature type="non-terminal residue" evidence="2">
    <location>
        <position position="177"/>
    </location>
</feature>
<keyword evidence="3" id="KW-1185">Reference proteome</keyword>
<evidence type="ECO:0000256" key="1">
    <source>
        <dbReference type="SAM" id="Phobius"/>
    </source>
</evidence>